<comment type="caution">
    <text evidence="1">The sequence shown here is derived from an EMBL/GenBank/DDBJ whole genome shotgun (WGS) entry which is preliminary data.</text>
</comment>
<proteinExistence type="predicted"/>
<accession>A0AAE4GDU5</accession>
<name>A0AAE4GDU5_9BURK</name>
<dbReference type="AlphaFoldDB" id="A0AAE4GDU5"/>
<dbReference type="EMBL" id="JAVRAA010000025">
    <property type="protein sequence ID" value="MDT0340608.1"/>
    <property type="molecule type" value="Genomic_DNA"/>
</dbReference>
<sequence length="182" mass="19273">MTELIGMLRIVPSWCYWLLALVVLCLGCEIHGASRVQAKWDAEKRSAATVAQAVTAGQEVVLRQVVTNYVDRVKTITVQGEIRIKEVPIYVTAQDDAACSINTGFVRMWNAANTGAPISPDPGGADEAPSGVSLSDTAAQHDREATYTHNLEEQLIALQDAVSGIQAVAAAAAASKKGMAPP</sequence>
<evidence type="ECO:0000313" key="1">
    <source>
        <dbReference type="EMBL" id="MDT0340608.1"/>
    </source>
</evidence>
<organism evidence="1">
    <name type="scientific">Herbaspirillum huttiense subsp. nephrolepidis</name>
    <dbReference type="NCBI Taxonomy" id="3075126"/>
    <lineage>
        <taxon>Bacteria</taxon>
        <taxon>Pseudomonadati</taxon>
        <taxon>Pseudomonadota</taxon>
        <taxon>Betaproteobacteria</taxon>
        <taxon>Burkholderiales</taxon>
        <taxon>Oxalobacteraceae</taxon>
        <taxon>Herbaspirillum</taxon>
    </lineage>
</organism>
<gene>
    <name evidence="1" type="ORF">RJN63_27510</name>
</gene>
<reference evidence="1" key="1">
    <citation type="submission" date="2023-02" db="EMBL/GenBank/DDBJ databases">
        <title>Description of Herbaspirillum huttiense subsp. nephrolepsisexaltata and Herbaspirillum huttiense subsp. lycopersicon.</title>
        <authorList>
            <person name="Poudel M."/>
            <person name="Sharma A."/>
            <person name="Goss E."/>
            <person name="Tapia J.H."/>
            <person name="Harmon C.M."/>
            <person name="Jones J.B."/>
        </authorList>
    </citation>
    <scope>NUCLEOTIDE SEQUENCE</scope>
    <source>
        <strain evidence="1">NC40101</strain>
    </source>
</reference>
<dbReference type="RefSeq" id="WP_310839039.1">
    <property type="nucleotide sequence ID" value="NZ_JAVLSM010000024.1"/>
</dbReference>
<protein>
    <submittedName>
        <fullName evidence="1">Uncharacterized protein</fullName>
    </submittedName>
</protein>